<name>A0A0G4HGU1_9ALVE</name>
<dbReference type="GO" id="GO:0016491">
    <property type="term" value="F:oxidoreductase activity"/>
    <property type="evidence" value="ECO:0007669"/>
    <property type="project" value="InterPro"/>
</dbReference>
<dbReference type="VEuPathDB" id="CryptoDB:Cvel_27389"/>
<dbReference type="PANTHER" id="PTHR22893">
    <property type="entry name" value="NADH OXIDOREDUCTASE-RELATED"/>
    <property type="match status" value="1"/>
</dbReference>
<feature type="domain" description="NADH:flavin oxidoreductase/NADH oxidase N-terminal" evidence="1">
    <location>
        <begin position="3"/>
        <end position="369"/>
    </location>
</feature>
<dbReference type="InterPro" id="IPR013785">
    <property type="entry name" value="Aldolase_TIM"/>
</dbReference>
<sequence length="393" mass="42943">MALLSPLKLSPLQLKNRVVLAPMTRARAGPSRVANELMAEYYSQRAGAGLLITEATAVSEGANGWNDSPGIYTDEMERAWANVTDKVHRAGGVIFVQLWHTGRTSHSSFHDGRRAVSASAVKIGTPGAHAHTPRGKERCETPRALRTDEVREVVNEFRAATARAKRAGFDGVEVHAASGFLLDCFLQSRTNLRADEYGGSVAARCRLVEEVVAACSEEWGNPGGVGVRISPNGSYNDMGSPDFREQFLFLAERLEKFKETQLCEFQIEQVGGEATEKGKRKGGLAYLAVVDGEKDTDAAFKPFHGLGNGTPLTMSEFRQVFTGNLMANCGYSQDSAEAAVQSGQCDLVAFGRLFLSNPDLVERFHSKKSLNPTPSFEFWWDFARGAEGYIHFP</sequence>
<dbReference type="InterPro" id="IPR045247">
    <property type="entry name" value="Oye-like"/>
</dbReference>
<dbReference type="Pfam" id="PF00724">
    <property type="entry name" value="Oxidored_FMN"/>
    <property type="match status" value="1"/>
</dbReference>
<dbReference type="PhylomeDB" id="A0A0G4HGU1"/>
<dbReference type="EMBL" id="CDMZ01002642">
    <property type="protein sequence ID" value="CEM43257.1"/>
    <property type="molecule type" value="Genomic_DNA"/>
</dbReference>
<gene>
    <name evidence="2" type="ORF">Cvel_27389</name>
</gene>
<reference evidence="2" key="1">
    <citation type="submission" date="2014-11" db="EMBL/GenBank/DDBJ databases">
        <authorList>
            <person name="Otto D Thomas"/>
            <person name="Naeem Raeece"/>
        </authorList>
    </citation>
    <scope>NUCLEOTIDE SEQUENCE</scope>
</reference>
<dbReference type="SUPFAM" id="SSF51395">
    <property type="entry name" value="FMN-linked oxidoreductases"/>
    <property type="match status" value="1"/>
</dbReference>
<accession>A0A0G4HGU1</accession>
<proteinExistence type="predicted"/>
<dbReference type="Gene3D" id="3.20.20.70">
    <property type="entry name" value="Aldolase class I"/>
    <property type="match status" value="1"/>
</dbReference>
<dbReference type="InterPro" id="IPR001155">
    <property type="entry name" value="OxRdtase_FMN_N"/>
</dbReference>
<organism evidence="2">
    <name type="scientific">Chromera velia CCMP2878</name>
    <dbReference type="NCBI Taxonomy" id="1169474"/>
    <lineage>
        <taxon>Eukaryota</taxon>
        <taxon>Sar</taxon>
        <taxon>Alveolata</taxon>
        <taxon>Colpodellida</taxon>
        <taxon>Chromeraceae</taxon>
        <taxon>Chromera</taxon>
    </lineage>
</organism>
<evidence type="ECO:0000259" key="1">
    <source>
        <dbReference type="Pfam" id="PF00724"/>
    </source>
</evidence>
<dbReference type="CDD" id="cd02933">
    <property type="entry name" value="OYE_like_FMN"/>
    <property type="match status" value="1"/>
</dbReference>
<dbReference type="AlphaFoldDB" id="A0A0G4HGU1"/>
<protein>
    <recommendedName>
        <fullName evidence="1">NADH:flavin oxidoreductase/NADH oxidase N-terminal domain-containing protein</fullName>
    </recommendedName>
</protein>
<dbReference type="PANTHER" id="PTHR22893:SF91">
    <property type="entry name" value="NADPH DEHYDROGENASE 2-RELATED"/>
    <property type="match status" value="1"/>
</dbReference>
<evidence type="ECO:0000313" key="2">
    <source>
        <dbReference type="EMBL" id="CEM43257.1"/>
    </source>
</evidence>
<dbReference type="GO" id="GO:0010181">
    <property type="term" value="F:FMN binding"/>
    <property type="evidence" value="ECO:0007669"/>
    <property type="project" value="InterPro"/>
</dbReference>